<sequence>MSGDQGLAYFATDTLDIVYRDQGPRDGTVVVLLHGWPDDASTWEHVAGRLNEVGMRTIVPTLRGFGATRFRDDALPRAGNSAIHAMDVIELLDGVEIDRFMVAGHDWGSNIAEALAVGWPDRVERMAMLSTPPRLGGMPTPPFEQTQRQWYHWCCQSNANPSPHDASGSLTATFSWQAPATPPVRRSVVPGRSVGR</sequence>
<dbReference type="PANTHER" id="PTHR43798">
    <property type="entry name" value="MONOACYLGLYCEROL LIPASE"/>
    <property type="match status" value="1"/>
</dbReference>
<dbReference type="PRINTS" id="PR00111">
    <property type="entry name" value="ABHYDROLASE"/>
</dbReference>
<reference evidence="2 3" key="2">
    <citation type="submission" date="2020-08" db="EMBL/GenBank/DDBJ databases">
        <authorList>
            <person name="Partida-Martinez L."/>
            <person name="Huntemann M."/>
            <person name="Clum A."/>
            <person name="Wang J."/>
            <person name="Palaniappan K."/>
            <person name="Ritter S."/>
            <person name="Chen I.-M."/>
            <person name="Stamatis D."/>
            <person name="Reddy T."/>
            <person name="O'Malley R."/>
            <person name="Daum C."/>
            <person name="Shapiro N."/>
            <person name="Ivanova N."/>
            <person name="Kyrpides N."/>
            <person name="Woyke T."/>
        </authorList>
    </citation>
    <scope>NUCLEOTIDE SEQUENCE [LARGE SCALE GENOMIC DNA]</scope>
    <source>
        <strain evidence="2 3">AS3.13</strain>
    </source>
</reference>
<evidence type="ECO:0000313" key="2">
    <source>
        <dbReference type="EMBL" id="MBB6503679.1"/>
    </source>
</evidence>
<dbReference type="SUPFAM" id="SSF53474">
    <property type="entry name" value="alpha/beta-Hydrolases"/>
    <property type="match status" value="1"/>
</dbReference>
<dbReference type="AlphaFoldDB" id="A0A7X0JAJ8"/>
<accession>A0A7X0JAJ8</accession>
<dbReference type="GO" id="GO:0003824">
    <property type="term" value="F:catalytic activity"/>
    <property type="evidence" value="ECO:0007669"/>
    <property type="project" value="InterPro"/>
</dbReference>
<comment type="caution">
    <text evidence="2">The sequence shown here is derived from an EMBL/GenBank/DDBJ whole genome shotgun (WGS) entry which is preliminary data.</text>
</comment>
<dbReference type="InterPro" id="IPR029058">
    <property type="entry name" value="AB_hydrolase_fold"/>
</dbReference>
<dbReference type="Gene3D" id="3.40.50.1820">
    <property type="entry name" value="alpha/beta hydrolase"/>
    <property type="match status" value="1"/>
</dbReference>
<dbReference type="InterPro" id="IPR000073">
    <property type="entry name" value="AB_hydrolase_1"/>
</dbReference>
<organism evidence="2 3">
    <name type="scientific">Sphingomonas endophytica</name>
    <dbReference type="NCBI Taxonomy" id="869719"/>
    <lineage>
        <taxon>Bacteria</taxon>
        <taxon>Pseudomonadati</taxon>
        <taxon>Pseudomonadota</taxon>
        <taxon>Alphaproteobacteria</taxon>
        <taxon>Sphingomonadales</taxon>
        <taxon>Sphingomonadaceae</taxon>
        <taxon>Sphingomonas</taxon>
    </lineage>
</organism>
<dbReference type="PANTHER" id="PTHR43798:SF33">
    <property type="entry name" value="HYDROLASE, PUTATIVE (AFU_ORTHOLOGUE AFUA_2G14860)-RELATED"/>
    <property type="match status" value="1"/>
</dbReference>
<dbReference type="Pfam" id="PF00561">
    <property type="entry name" value="Abhydrolase_1"/>
    <property type="match status" value="1"/>
</dbReference>
<proteinExistence type="predicted"/>
<name>A0A7X0JAJ8_9SPHN</name>
<protein>
    <submittedName>
        <fullName evidence="2">Pimeloyl-ACP methyl ester carboxylesterase</fullName>
    </submittedName>
</protein>
<feature type="domain" description="AB hydrolase-1" evidence="1">
    <location>
        <begin position="29"/>
        <end position="168"/>
    </location>
</feature>
<dbReference type="InterPro" id="IPR000639">
    <property type="entry name" value="Epox_hydrolase-like"/>
</dbReference>
<dbReference type="PRINTS" id="PR00412">
    <property type="entry name" value="EPOXHYDRLASE"/>
</dbReference>
<evidence type="ECO:0000313" key="3">
    <source>
        <dbReference type="Proteomes" id="UP000522313"/>
    </source>
</evidence>
<dbReference type="EMBL" id="JACHBT010000003">
    <property type="protein sequence ID" value="MBB6503679.1"/>
    <property type="molecule type" value="Genomic_DNA"/>
</dbReference>
<reference evidence="2 3" key="1">
    <citation type="submission" date="2020-08" db="EMBL/GenBank/DDBJ databases">
        <title>The Agave Microbiome: Exploring the role of microbial communities in plant adaptations to desert environments.</title>
        <authorList>
            <person name="Partida-Martinez L.P."/>
        </authorList>
    </citation>
    <scope>NUCLEOTIDE SEQUENCE [LARGE SCALE GENOMIC DNA]</scope>
    <source>
        <strain evidence="2 3">AS3.13</strain>
    </source>
</reference>
<gene>
    <name evidence="2" type="ORF">F4693_000634</name>
</gene>
<evidence type="ECO:0000259" key="1">
    <source>
        <dbReference type="Pfam" id="PF00561"/>
    </source>
</evidence>
<dbReference type="Proteomes" id="UP000522313">
    <property type="component" value="Unassembled WGS sequence"/>
</dbReference>
<dbReference type="GO" id="GO:0016020">
    <property type="term" value="C:membrane"/>
    <property type="evidence" value="ECO:0007669"/>
    <property type="project" value="TreeGrafter"/>
</dbReference>
<dbReference type="InterPro" id="IPR050266">
    <property type="entry name" value="AB_hydrolase_sf"/>
</dbReference>
<dbReference type="RefSeq" id="WP_311770242.1">
    <property type="nucleotide sequence ID" value="NZ_JACHBT010000003.1"/>
</dbReference>